<gene>
    <name evidence="1" type="ORF">WUBG_13582</name>
</gene>
<organism evidence="1 2">
    <name type="scientific">Wuchereria bancrofti</name>
    <dbReference type="NCBI Taxonomy" id="6293"/>
    <lineage>
        <taxon>Eukaryota</taxon>
        <taxon>Metazoa</taxon>
        <taxon>Ecdysozoa</taxon>
        <taxon>Nematoda</taxon>
        <taxon>Chromadorea</taxon>
        <taxon>Rhabditida</taxon>
        <taxon>Spirurina</taxon>
        <taxon>Spiruromorpha</taxon>
        <taxon>Filarioidea</taxon>
        <taxon>Onchocercidae</taxon>
        <taxon>Wuchereria</taxon>
    </lineage>
</organism>
<name>J9DZY3_WUCBA</name>
<protein>
    <submittedName>
        <fullName evidence="1">Uncharacterized protein</fullName>
    </submittedName>
</protein>
<dbReference type="Proteomes" id="UP000004810">
    <property type="component" value="Unassembled WGS sequence"/>
</dbReference>
<sequence length="103" mass="11453">MGPRRPVHWRYANNRLASNDSCDYITSLDPQCNDLCISLSYSVHAYSCVRGCMYACLVRTSGTFTIKEHWIAVQRISSGYGLLSSVSISKLDTESVRLAKGVT</sequence>
<proteinExistence type="predicted"/>
<evidence type="ECO:0000313" key="1">
    <source>
        <dbReference type="EMBL" id="EJW75511.1"/>
    </source>
</evidence>
<comment type="caution">
    <text evidence="1">The sequence shown here is derived from an EMBL/GenBank/DDBJ whole genome shotgun (WGS) entry which is preliminary data.</text>
</comment>
<evidence type="ECO:0000313" key="2">
    <source>
        <dbReference type="Proteomes" id="UP000004810"/>
    </source>
</evidence>
<reference evidence="2" key="1">
    <citation type="submission" date="2012-08" db="EMBL/GenBank/DDBJ databases">
        <title>The Genome Sequence of Wuchereria bancrofti.</title>
        <authorList>
            <person name="Nutman T.B."/>
            <person name="Fink D.L."/>
            <person name="Russ C."/>
            <person name="Young S."/>
            <person name="Zeng Q."/>
            <person name="Koehrsen M."/>
            <person name="Alvarado L."/>
            <person name="Berlin A."/>
            <person name="Chapman S.B."/>
            <person name="Chen Z."/>
            <person name="Freedman E."/>
            <person name="Gellesch M."/>
            <person name="Goldberg J."/>
            <person name="Griggs A."/>
            <person name="Gujja S."/>
            <person name="Heilman E.R."/>
            <person name="Heiman D."/>
            <person name="Hepburn T."/>
            <person name="Howarth C."/>
            <person name="Jen D."/>
            <person name="Larson L."/>
            <person name="Lewis B."/>
            <person name="Mehta T."/>
            <person name="Park D."/>
            <person name="Pearson M."/>
            <person name="Roberts A."/>
            <person name="Saif S."/>
            <person name="Shea T."/>
            <person name="Shenoy N."/>
            <person name="Sisk P."/>
            <person name="Stolte C."/>
            <person name="Sykes S."/>
            <person name="Walk T."/>
            <person name="White J."/>
            <person name="Yandava C."/>
            <person name="Haas B."/>
            <person name="Henn M.R."/>
            <person name="Nusbaum C."/>
            <person name="Birren B."/>
        </authorList>
    </citation>
    <scope>NUCLEOTIDE SEQUENCE [LARGE SCALE GENOMIC DNA]</scope>
    <source>
        <strain evidence="2">NA</strain>
    </source>
</reference>
<dbReference type="EMBL" id="ADBV01010462">
    <property type="protein sequence ID" value="EJW75511.1"/>
    <property type="molecule type" value="Genomic_DNA"/>
</dbReference>
<accession>J9DZY3</accession>
<dbReference type="AlphaFoldDB" id="J9DZY3"/>